<dbReference type="Proteomes" id="UP000176493">
    <property type="component" value="Unassembled WGS sequence"/>
</dbReference>
<gene>
    <name evidence="5" type="ORF">A2W52_04305</name>
</gene>
<dbReference type="AlphaFoldDB" id="A0A1G2MG11"/>
<dbReference type="Gene3D" id="3.40.50.300">
    <property type="entry name" value="P-loop containing nucleotide triphosphate hydrolases"/>
    <property type="match status" value="1"/>
</dbReference>
<sequence>MNQILQTRHIEKHFDGVKAVNKLSLSFEKGRITGVIGPNGSGKSTLINLLTGFIPFDSGEIVISQKLHFTKVKCSDVAGYGLTRTFQDVRLFEQMPVLDNVLVVLTERSVFGALFERHGTLHLTKAEEALKRVGLWEKRHALANNLSYGQRKLLEIARVLAMNPEIVFFDEPFAGLFPEMLKVVVSVMQELKRQGKTQILVEHNMELIRELSDCCVVLDSGELLAEGEPQEVLSRRDVIEAYLGE</sequence>
<keyword evidence="1" id="KW-0813">Transport</keyword>
<dbReference type="Pfam" id="PF12399">
    <property type="entry name" value="BCA_ABC_TP_C"/>
    <property type="match status" value="1"/>
</dbReference>
<protein>
    <recommendedName>
        <fullName evidence="4">ABC transporter domain-containing protein</fullName>
    </recommendedName>
</protein>
<evidence type="ECO:0000313" key="6">
    <source>
        <dbReference type="Proteomes" id="UP000176493"/>
    </source>
</evidence>
<evidence type="ECO:0000259" key="4">
    <source>
        <dbReference type="PROSITE" id="PS50893"/>
    </source>
</evidence>
<evidence type="ECO:0000313" key="5">
    <source>
        <dbReference type="EMBL" id="OHA22644.1"/>
    </source>
</evidence>
<dbReference type="Pfam" id="PF00005">
    <property type="entry name" value="ABC_tran"/>
    <property type="match status" value="1"/>
</dbReference>
<comment type="caution">
    <text evidence="5">The sequence shown here is derived from an EMBL/GenBank/DDBJ whole genome shotgun (WGS) entry which is preliminary data.</text>
</comment>
<dbReference type="SUPFAM" id="SSF52540">
    <property type="entry name" value="P-loop containing nucleoside triphosphate hydrolases"/>
    <property type="match status" value="1"/>
</dbReference>
<dbReference type="EMBL" id="MHRJ01000022">
    <property type="protein sequence ID" value="OHA22644.1"/>
    <property type="molecule type" value="Genomic_DNA"/>
</dbReference>
<dbReference type="InterPro" id="IPR032823">
    <property type="entry name" value="BCA_ABC_TP_C"/>
</dbReference>
<organism evidence="5 6">
    <name type="scientific">Candidatus Taylorbacteria bacterium RIFCSPHIGHO2_02_49_25</name>
    <dbReference type="NCBI Taxonomy" id="1802305"/>
    <lineage>
        <taxon>Bacteria</taxon>
        <taxon>Candidatus Tayloriibacteriota</taxon>
    </lineage>
</organism>
<dbReference type="PANTHER" id="PTHR45772">
    <property type="entry name" value="CONSERVED COMPONENT OF ABC TRANSPORTER FOR NATURAL AMINO ACIDS-RELATED"/>
    <property type="match status" value="1"/>
</dbReference>
<dbReference type="InterPro" id="IPR051120">
    <property type="entry name" value="ABC_AA/LPS_Transport"/>
</dbReference>
<evidence type="ECO:0000256" key="1">
    <source>
        <dbReference type="ARBA" id="ARBA00022448"/>
    </source>
</evidence>
<evidence type="ECO:0000256" key="3">
    <source>
        <dbReference type="ARBA" id="ARBA00022840"/>
    </source>
</evidence>
<dbReference type="PROSITE" id="PS50893">
    <property type="entry name" value="ABC_TRANSPORTER_2"/>
    <property type="match status" value="1"/>
</dbReference>
<dbReference type="InterPro" id="IPR027417">
    <property type="entry name" value="P-loop_NTPase"/>
</dbReference>
<dbReference type="GO" id="GO:0005524">
    <property type="term" value="F:ATP binding"/>
    <property type="evidence" value="ECO:0007669"/>
    <property type="project" value="UniProtKB-KW"/>
</dbReference>
<reference evidence="5 6" key="1">
    <citation type="journal article" date="2016" name="Nat. Commun.">
        <title>Thousands of microbial genomes shed light on interconnected biogeochemical processes in an aquifer system.</title>
        <authorList>
            <person name="Anantharaman K."/>
            <person name="Brown C.T."/>
            <person name="Hug L.A."/>
            <person name="Sharon I."/>
            <person name="Castelle C.J."/>
            <person name="Probst A.J."/>
            <person name="Thomas B.C."/>
            <person name="Singh A."/>
            <person name="Wilkins M.J."/>
            <person name="Karaoz U."/>
            <person name="Brodie E.L."/>
            <person name="Williams K.H."/>
            <person name="Hubbard S.S."/>
            <person name="Banfield J.F."/>
        </authorList>
    </citation>
    <scope>NUCLEOTIDE SEQUENCE [LARGE SCALE GENOMIC DNA]</scope>
</reference>
<dbReference type="InterPro" id="IPR003439">
    <property type="entry name" value="ABC_transporter-like_ATP-bd"/>
</dbReference>
<dbReference type="GO" id="GO:0016887">
    <property type="term" value="F:ATP hydrolysis activity"/>
    <property type="evidence" value="ECO:0007669"/>
    <property type="project" value="InterPro"/>
</dbReference>
<keyword evidence="3" id="KW-0067">ATP-binding</keyword>
<proteinExistence type="predicted"/>
<dbReference type="InterPro" id="IPR003593">
    <property type="entry name" value="AAA+_ATPase"/>
</dbReference>
<dbReference type="PROSITE" id="PS00211">
    <property type="entry name" value="ABC_TRANSPORTER_1"/>
    <property type="match status" value="1"/>
</dbReference>
<dbReference type="GO" id="GO:0005886">
    <property type="term" value="C:plasma membrane"/>
    <property type="evidence" value="ECO:0007669"/>
    <property type="project" value="TreeGrafter"/>
</dbReference>
<dbReference type="CDD" id="cd03219">
    <property type="entry name" value="ABC_Mj1267_LivG_branched"/>
    <property type="match status" value="1"/>
</dbReference>
<evidence type="ECO:0000256" key="2">
    <source>
        <dbReference type="ARBA" id="ARBA00022741"/>
    </source>
</evidence>
<dbReference type="InterPro" id="IPR017871">
    <property type="entry name" value="ABC_transporter-like_CS"/>
</dbReference>
<feature type="domain" description="ABC transporter" evidence="4">
    <location>
        <begin position="5"/>
        <end position="245"/>
    </location>
</feature>
<name>A0A1G2MG11_9BACT</name>
<dbReference type="SMART" id="SM00382">
    <property type="entry name" value="AAA"/>
    <property type="match status" value="1"/>
</dbReference>
<keyword evidence="2" id="KW-0547">Nucleotide-binding</keyword>
<accession>A0A1G2MG11</accession>